<evidence type="ECO:0000256" key="2">
    <source>
        <dbReference type="ARBA" id="ARBA00022679"/>
    </source>
</evidence>
<evidence type="ECO:0000259" key="3">
    <source>
        <dbReference type="Pfam" id="PF00534"/>
    </source>
</evidence>
<dbReference type="RefSeq" id="WP_085211041.1">
    <property type="nucleotide sequence ID" value="NZ_FXAM01000001.1"/>
</dbReference>
<dbReference type="Pfam" id="PF00534">
    <property type="entry name" value="Glycos_transf_1"/>
    <property type="match status" value="1"/>
</dbReference>
<dbReference type="Gene3D" id="3.40.50.2000">
    <property type="entry name" value="Glycogen Phosphorylase B"/>
    <property type="match status" value="2"/>
</dbReference>
<dbReference type="PANTHER" id="PTHR12526:SF510">
    <property type="entry name" value="D-INOSITOL 3-PHOSPHATE GLYCOSYLTRANSFERASE"/>
    <property type="match status" value="1"/>
</dbReference>
<dbReference type="STRING" id="1760988.SAMN02949497_1319"/>
<proteinExistence type="predicted"/>
<dbReference type="InterPro" id="IPR028098">
    <property type="entry name" value="Glyco_trans_4-like_N"/>
</dbReference>
<dbReference type="Proteomes" id="UP000192923">
    <property type="component" value="Unassembled WGS sequence"/>
</dbReference>
<evidence type="ECO:0000259" key="4">
    <source>
        <dbReference type="Pfam" id="PF13579"/>
    </source>
</evidence>
<dbReference type="GO" id="GO:1901135">
    <property type="term" value="P:carbohydrate derivative metabolic process"/>
    <property type="evidence" value="ECO:0007669"/>
    <property type="project" value="UniProtKB-ARBA"/>
</dbReference>
<dbReference type="SUPFAM" id="SSF53756">
    <property type="entry name" value="UDP-Glycosyltransferase/glycogen phosphorylase"/>
    <property type="match status" value="1"/>
</dbReference>
<keyword evidence="1" id="KW-0328">Glycosyltransferase</keyword>
<evidence type="ECO:0000313" key="6">
    <source>
        <dbReference type="Proteomes" id="UP000192923"/>
    </source>
</evidence>
<keyword evidence="6" id="KW-1185">Reference proteome</keyword>
<reference evidence="5 6" key="1">
    <citation type="submission" date="2016-12" db="EMBL/GenBank/DDBJ databases">
        <authorList>
            <person name="Song W.-J."/>
            <person name="Kurnit D.M."/>
        </authorList>
    </citation>
    <scope>NUCLEOTIDE SEQUENCE [LARGE SCALE GENOMIC DNA]</scope>
    <source>
        <strain evidence="5 6">175</strain>
    </source>
</reference>
<dbReference type="PANTHER" id="PTHR12526">
    <property type="entry name" value="GLYCOSYLTRANSFERASE"/>
    <property type="match status" value="1"/>
</dbReference>
<dbReference type="EMBL" id="FXAM01000001">
    <property type="protein sequence ID" value="SMF94017.1"/>
    <property type="molecule type" value="Genomic_DNA"/>
</dbReference>
<feature type="domain" description="Glycosyl transferase family 1" evidence="3">
    <location>
        <begin position="191"/>
        <end position="340"/>
    </location>
</feature>
<accession>A0A1Y6CUN1</accession>
<dbReference type="InterPro" id="IPR001296">
    <property type="entry name" value="Glyco_trans_1"/>
</dbReference>
<feature type="domain" description="Glycosyltransferase subfamily 4-like N-terminal" evidence="4">
    <location>
        <begin position="13"/>
        <end position="170"/>
    </location>
</feature>
<gene>
    <name evidence="5" type="ORF">SAMN02949497_1319</name>
</gene>
<name>A0A1Y6CUN1_9GAMM</name>
<dbReference type="OrthoDB" id="9792269at2"/>
<keyword evidence="2 5" id="KW-0808">Transferase</keyword>
<protein>
    <submittedName>
        <fullName evidence="5">Glycosyltransferase involved in cell wall bisynthesis</fullName>
    </submittedName>
</protein>
<dbReference type="CDD" id="cd03820">
    <property type="entry name" value="GT4_AmsD-like"/>
    <property type="match status" value="1"/>
</dbReference>
<dbReference type="GO" id="GO:0016757">
    <property type="term" value="F:glycosyltransferase activity"/>
    <property type="evidence" value="ECO:0007669"/>
    <property type="project" value="UniProtKB-KW"/>
</dbReference>
<sequence>MRLVLLIPALGAGGAERVMSLMANHWAGRGWDIRLLTLDDGTRPPFFPLRKEVRHRPLGLLRDSANPVQAVWNNARRLLGLRAAIRAERPEAVISFLDTTNVLCLLATLGLGLPVVVSEHTNPERYWLKPIWHRLRRWVYPLAHRVVVLTPRTLDFFPVSLRPKLRVVPNPVVPSAAGGRVDIALPAGRWVVALGRLVESKGFDLLIEAFARLGPRYPDWSLLILGEGPARTGLEALRDRLGLGGRVGLPGWVSRPEAVLGRADLFVLSSRFEGFPMALCEAMAAGVAVVAADCPTGPREIVRDGVDGLLVPAEDAAALAAAMERLMADGAERERFAARAVEVAERFGMDRVMALWEAVLEGCGDLPRTGL</sequence>
<evidence type="ECO:0000256" key="1">
    <source>
        <dbReference type="ARBA" id="ARBA00022676"/>
    </source>
</evidence>
<evidence type="ECO:0000313" key="5">
    <source>
        <dbReference type="EMBL" id="SMF94017.1"/>
    </source>
</evidence>
<dbReference type="Pfam" id="PF13579">
    <property type="entry name" value="Glyco_trans_4_4"/>
    <property type="match status" value="1"/>
</dbReference>
<organism evidence="5 6">
    <name type="scientific">Methylomagnum ishizawai</name>
    <dbReference type="NCBI Taxonomy" id="1760988"/>
    <lineage>
        <taxon>Bacteria</taxon>
        <taxon>Pseudomonadati</taxon>
        <taxon>Pseudomonadota</taxon>
        <taxon>Gammaproteobacteria</taxon>
        <taxon>Methylococcales</taxon>
        <taxon>Methylococcaceae</taxon>
        <taxon>Methylomagnum</taxon>
    </lineage>
</organism>
<dbReference type="AlphaFoldDB" id="A0A1Y6CUN1"/>